<feature type="transmembrane region" description="Helical" evidence="6">
    <location>
        <begin position="336"/>
        <end position="354"/>
    </location>
</feature>
<evidence type="ECO:0000256" key="2">
    <source>
        <dbReference type="ARBA" id="ARBA00022448"/>
    </source>
</evidence>
<dbReference type="InterPro" id="IPR011701">
    <property type="entry name" value="MFS"/>
</dbReference>
<dbReference type="EMBL" id="DXDD01000071">
    <property type="protein sequence ID" value="HIY60094.1"/>
    <property type="molecule type" value="Genomic_DNA"/>
</dbReference>
<feature type="transmembrane region" description="Helical" evidence="6">
    <location>
        <begin position="400"/>
        <end position="421"/>
    </location>
</feature>
<feature type="transmembrane region" description="Helical" evidence="6">
    <location>
        <begin position="375"/>
        <end position="394"/>
    </location>
</feature>
<dbReference type="InterPro" id="IPR020846">
    <property type="entry name" value="MFS_dom"/>
</dbReference>
<evidence type="ECO:0000256" key="6">
    <source>
        <dbReference type="SAM" id="Phobius"/>
    </source>
</evidence>
<sequence>MKLNARRTILVGLAFLSISAFWQLYDSLIPLILKNTFQVSDTISGGIMAIDNVLAVFMLPVFGSLSDRVHTRIGRRMPFILCGTAAAVIAMLFLPFADNIGSLALFVTALLVTLVAMGSYRSPAVSLMPDVTPKPLRSKANAIINLMGAVGGVISLLLISVLVPKTGKPDYFPIFLIVAAVMVVSVLLLLWKIRENPLRTERERIDAGLTQMEAGKADGAAARPGKAEQAPAPETKTTLDPAVRKSLILILISVACWFMGYNAVTTAFSRYAQIYWGIQGGGFANCLLIATAAAILSYIPVGSIASRIGRKKTILGGVALLASMFALGAAVKEYHAWINVLFALVGVAWAAINVNSYPMVVEMSKGGDIGKFTGFYYTFSMAAQIVTPILSGFLLEHVGYFILFPYAALFVVTAFFTMLFVRHGDSRPLPKKSRLEAFDVDD</sequence>
<evidence type="ECO:0000259" key="7">
    <source>
        <dbReference type="PROSITE" id="PS50850"/>
    </source>
</evidence>
<dbReference type="SUPFAM" id="SSF103473">
    <property type="entry name" value="MFS general substrate transporter"/>
    <property type="match status" value="1"/>
</dbReference>
<evidence type="ECO:0000256" key="4">
    <source>
        <dbReference type="ARBA" id="ARBA00022989"/>
    </source>
</evidence>
<feature type="transmembrane region" description="Helical" evidence="6">
    <location>
        <begin position="140"/>
        <end position="159"/>
    </location>
</feature>
<feature type="transmembrane region" description="Helical" evidence="6">
    <location>
        <begin position="274"/>
        <end position="301"/>
    </location>
</feature>
<dbReference type="PROSITE" id="PS50850">
    <property type="entry name" value="MFS"/>
    <property type="match status" value="1"/>
</dbReference>
<keyword evidence="4 6" id="KW-1133">Transmembrane helix</keyword>
<feature type="transmembrane region" description="Helical" evidence="6">
    <location>
        <begin position="103"/>
        <end position="120"/>
    </location>
</feature>
<feature type="transmembrane region" description="Helical" evidence="6">
    <location>
        <begin position="313"/>
        <end position="330"/>
    </location>
</feature>
<keyword evidence="3 6" id="KW-0812">Transmembrane</keyword>
<gene>
    <name evidence="8" type="ORF">H9831_05360</name>
</gene>
<dbReference type="InterPro" id="IPR036259">
    <property type="entry name" value="MFS_trans_sf"/>
</dbReference>
<keyword evidence="2" id="KW-0813">Transport</keyword>
<evidence type="ECO:0000256" key="3">
    <source>
        <dbReference type="ARBA" id="ARBA00022692"/>
    </source>
</evidence>
<protein>
    <submittedName>
        <fullName evidence="8">MFS transporter</fullName>
    </submittedName>
</protein>
<feature type="domain" description="Major facilitator superfamily (MFS) profile" evidence="7">
    <location>
        <begin position="1"/>
        <end position="425"/>
    </location>
</feature>
<evidence type="ECO:0000256" key="5">
    <source>
        <dbReference type="ARBA" id="ARBA00023136"/>
    </source>
</evidence>
<dbReference type="GO" id="GO:0005886">
    <property type="term" value="C:plasma membrane"/>
    <property type="evidence" value="ECO:0007669"/>
    <property type="project" value="UniProtKB-SubCell"/>
</dbReference>
<dbReference type="Pfam" id="PF07690">
    <property type="entry name" value="MFS_1"/>
    <property type="match status" value="1"/>
</dbReference>
<dbReference type="GO" id="GO:0022857">
    <property type="term" value="F:transmembrane transporter activity"/>
    <property type="evidence" value="ECO:0007669"/>
    <property type="project" value="InterPro"/>
</dbReference>
<evidence type="ECO:0000313" key="8">
    <source>
        <dbReference type="EMBL" id="HIY60094.1"/>
    </source>
</evidence>
<comment type="caution">
    <text evidence="8">The sequence shown here is derived from an EMBL/GenBank/DDBJ whole genome shotgun (WGS) entry which is preliminary data.</text>
</comment>
<evidence type="ECO:0000256" key="1">
    <source>
        <dbReference type="ARBA" id="ARBA00004651"/>
    </source>
</evidence>
<accession>A0A9D1YPE7</accession>
<feature type="transmembrane region" description="Helical" evidence="6">
    <location>
        <begin position="171"/>
        <end position="191"/>
    </location>
</feature>
<name>A0A9D1YPE7_9FIRM</name>
<comment type="subcellular location">
    <subcellularLocation>
        <location evidence="1">Cell membrane</location>
        <topology evidence="1">Multi-pass membrane protein</topology>
    </subcellularLocation>
</comment>
<dbReference type="Proteomes" id="UP000824007">
    <property type="component" value="Unassembled WGS sequence"/>
</dbReference>
<dbReference type="AlphaFoldDB" id="A0A9D1YPE7"/>
<dbReference type="PANTHER" id="PTHR23528:SF1">
    <property type="entry name" value="MAJOR FACILITATOR SUPERFAMILY (MFS) PROFILE DOMAIN-CONTAINING PROTEIN"/>
    <property type="match status" value="1"/>
</dbReference>
<reference evidence="8" key="2">
    <citation type="submission" date="2021-04" db="EMBL/GenBank/DDBJ databases">
        <authorList>
            <person name="Gilroy R."/>
        </authorList>
    </citation>
    <scope>NUCLEOTIDE SEQUENCE</scope>
    <source>
        <strain evidence="8">ChiSxjej3B15-24422</strain>
    </source>
</reference>
<dbReference type="Gene3D" id="1.20.1250.20">
    <property type="entry name" value="MFS general substrate transporter like domains"/>
    <property type="match status" value="2"/>
</dbReference>
<proteinExistence type="predicted"/>
<reference evidence="8" key="1">
    <citation type="journal article" date="2021" name="PeerJ">
        <title>Extensive microbial diversity within the chicken gut microbiome revealed by metagenomics and culture.</title>
        <authorList>
            <person name="Gilroy R."/>
            <person name="Ravi A."/>
            <person name="Getino M."/>
            <person name="Pursley I."/>
            <person name="Horton D.L."/>
            <person name="Alikhan N.F."/>
            <person name="Baker D."/>
            <person name="Gharbi K."/>
            <person name="Hall N."/>
            <person name="Watson M."/>
            <person name="Adriaenssens E.M."/>
            <person name="Foster-Nyarko E."/>
            <person name="Jarju S."/>
            <person name="Secka A."/>
            <person name="Antonio M."/>
            <person name="Oren A."/>
            <person name="Chaudhuri R.R."/>
            <person name="La Ragione R."/>
            <person name="Hildebrand F."/>
            <person name="Pallen M.J."/>
        </authorList>
    </citation>
    <scope>NUCLEOTIDE SEQUENCE</scope>
    <source>
        <strain evidence="8">ChiSxjej3B15-24422</strain>
    </source>
</reference>
<organism evidence="8 9">
    <name type="scientific">Candidatus Eisenbergiella pullistercoris</name>
    <dbReference type="NCBI Taxonomy" id="2838555"/>
    <lineage>
        <taxon>Bacteria</taxon>
        <taxon>Bacillati</taxon>
        <taxon>Bacillota</taxon>
        <taxon>Clostridia</taxon>
        <taxon>Lachnospirales</taxon>
        <taxon>Lachnospiraceae</taxon>
        <taxon>Eisenbergiella</taxon>
    </lineage>
</organism>
<feature type="transmembrane region" description="Helical" evidence="6">
    <location>
        <begin position="7"/>
        <end position="25"/>
    </location>
</feature>
<feature type="transmembrane region" description="Helical" evidence="6">
    <location>
        <begin position="77"/>
        <end position="97"/>
    </location>
</feature>
<dbReference type="PANTHER" id="PTHR23528">
    <property type="match status" value="1"/>
</dbReference>
<feature type="transmembrane region" description="Helical" evidence="6">
    <location>
        <begin position="45"/>
        <end position="65"/>
    </location>
</feature>
<evidence type="ECO:0000313" key="9">
    <source>
        <dbReference type="Proteomes" id="UP000824007"/>
    </source>
</evidence>
<feature type="transmembrane region" description="Helical" evidence="6">
    <location>
        <begin position="246"/>
        <end position="268"/>
    </location>
</feature>
<keyword evidence="5 6" id="KW-0472">Membrane</keyword>